<dbReference type="SUPFAM" id="SSF53067">
    <property type="entry name" value="Actin-like ATPase domain"/>
    <property type="match status" value="1"/>
</dbReference>
<proteinExistence type="inferred from homology"/>
<evidence type="ECO:0000313" key="3">
    <source>
        <dbReference type="EMBL" id="RNI08863.1"/>
    </source>
</evidence>
<dbReference type="Proteomes" id="UP000198669">
    <property type="component" value="Unassembled WGS sequence"/>
</dbReference>
<evidence type="ECO:0000313" key="4">
    <source>
        <dbReference type="EMBL" id="SDW41010.1"/>
    </source>
</evidence>
<dbReference type="EMBL" id="CP017921">
    <property type="protein sequence ID" value="APH39794.1"/>
    <property type="molecule type" value="Genomic_DNA"/>
</dbReference>
<keyword evidence="5" id="KW-1185">Reference proteome</keyword>
<protein>
    <recommendedName>
        <fullName evidence="1">UPF0285 protein BHR79_10110</fullName>
    </recommendedName>
</protein>
<evidence type="ECO:0000256" key="1">
    <source>
        <dbReference type="HAMAP-Rule" id="MF_01087"/>
    </source>
</evidence>
<accession>A0A1L3Q4I7</accession>
<dbReference type="OrthoDB" id="235676at2157"/>
<dbReference type="AlphaFoldDB" id="A0A1L3Q4I7"/>
<dbReference type="NCBIfam" id="TIGR03281">
    <property type="entry name" value="methan_mark_12"/>
    <property type="match status" value="1"/>
</dbReference>
<sequence>MYLGIDHGTNAMRFAALDKHGNFFYFEVPRTDMKEMNGSEILDLIEKEFNIKTEQIEMIALTYSMGDGIVNIMDIQDVQNRGVRSIEGVGKKTGAGTLVFDTIKNAKIPAVVIPGIHSHSHTDPRMNVFSHSTSPEKLGIAYDALSRGINNFIVSDISSNTVTLAVANGEVVGALDACIFAPGTVHGPLDLEAIRQVDAGICGANEAFMNSGVLKNTSYKNTAYLLDGLKDNEDQAKFAIDTLALFASMEIEAMKVLLKDYSTCDCLFLAGSMAEVDSLVEKIYHHLDMKPWILGKWSAATGCARMARDIAKGKKQILGIEVRI</sequence>
<reference evidence="4 6" key="2">
    <citation type="submission" date="2016-10" db="EMBL/GenBank/DDBJ databases">
        <authorList>
            <person name="de Groot N.N."/>
        </authorList>
    </citation>
    <scope>NUCLEOTIDE SEQUENCE [LARGE SCALE GENOMIC DNA]</scope>
    <source>
        <strain evidence="4 6">Z-7982</strain>
    </source>
</reference>
<dbReference type="RefSeq" id="WP_072562208.1">
    <property type="nucleotide sequence ID" value="NZ_CP017921.1"/>
</dbReference>
<dbReference type="KEGG" id="mhaz:BHR79_10110"/>
<evidence type="ECO:0000313" key="5">
    <source>
        <dbReference type="Proteomes" id="UP000186879"/>
    </source>
</evidence>
<dbReference type="InterPro" id="IPR009927">
    <property type="entry name" value="DUF1464"/>
</dbReference>
<dbReference type="InterPro" id="IPR043129">
    <property type="entry name" value="ATPase_NBD"/>
</dbReference>
<dbReference type="HAMAP" id="MF_01087">
    <property type="entry name" value="UPF0285"/>
    <property type="match status" value="1"/>
</dbReference>
<dbReference type="Proteomes" id="UP000186879">
    <property type="component" value="Chromosome"/>
</dbReference>
<dbReference type="EMBL" id="FNMU01000002">
    <property type="protein sequence ID" value="SDW41010.1"/>
    <property type="molecule type" value="Genomic_DNA"/>
</dbReference>
<organism evidence="2 5">
    <name type="scientific">Methanohalophilus halophilus</name>
    <dbReference type="NCBI Taxonomy" id="2177"/>
    <lineage>
        <taxon>Archaea</taxon>
        <taxon>Methanobacteriati</taxon>
        <taxon>Methanobacteriota</taxon>
        <taxon>Stenosarchaea group</taxon>
        <taxon>Methanomicrobia</taxon>
        <taxon>Methanosarcinales</taxon>
        <taxon>Methanosarcinaceae</taxon>
        <taxon>Methanohalophilus</taxon>
    </lineage>
</organism>
<dbReference type="Pfam" id="PF07318">
    <property type="entry name" value="DUF1464"/>
    <property type="match status" value="1"/>
</dbReference>
<dbReference type="Proteomes" id="UP000267921">
    <property type="component" value="Unassembled WGS sequence"/>
</dbReference>
<reference evidence="2 5" key="1">
    <citation type="submission" date="2016-10" db="EMBL/GenBank/DDBJ databases">
        <title>Methanohalophilus halophilus.</title>
        <authorList>
            <person name="L'haridon S."/>
        </authorList>
    </citation>
    <scope>NUCLEOTIDE SEQUENCE [LARGE SCALE GENOMIC DNA]</scope>
    <source>
        <strain evidence="2 5">Z-7982</strain>
    </source>
</reference>
<comment type="similarity">
    <text evidence="1">Belongs to the UPF0285 family.</text>
</comment>
<dbReference type="STRING" id="2177.BHR79_10110"/>
<evidence type="ECO:0000313" key="7">
    <source>
        <dbReference type="Proteomes" id="UP000267921"/>
    </source>
</evidence>
<dbReference type="InterPro" id="IPR016735">
    <property type="entry name" value="Methan_mark_12"/>
</dbReference>
<evidence type="ECO:0000313" key="6">
    <source>
        <dbReference type="Proteomes" id="UP000198669"/>
    </source>
</evidence>
<name>A0A1L3Q4I7_9EURY</name>
<dbReference type="GeneID" id="30584128"/>
<dbReference type="EMBL" id="RJJG01000004">
    <property type="protein sequence ID" value="RNI08863.1"/>
    <property type="molecule type" value="Genomic_DNA"/>
</dbReference>
<evidence type="ECO:0000313" key="2">
    <source>
        <dbReference type="EMBL" id="APH39794.1"/>
    </source>
</evidence>
<gene>
    <name evidence="2" type="ORF">BHR79_10110</name>
    <name evidence="3" type="ORF">EFE40_05150</name>
    <name evidence="4" type="ORF">SAMN04515625_0942</name>
</gene>
<reference evidence="3 7" key="3">
    <citation type="submission" date="2018-10" db="EMBL/GenBank/DDBJ databases">
        <title>Cultivation of a novel Methanohalophilus strain from Kebrit Deep of the Red Sea and a genomic comparison of members of the genus Methanohalophilus.</title>
        <authorList>
            <person name="Guan Y."/>
            <person name="Ngugi D.K."/>
            <person name="Stingl U."/>
        </authorList>
    </citation>
    <scope>NUCLEOTIDE SEQUENCE [LARGE SCALE GENOMIC DNA]</scope>
    <source>
        <strain evidence="3 7">DSM 3094</strain>
    </source>
</reference>
<dbReference type="PIRSF" id="PIRSF018783">
    <property type="entry name" value="UCP018783"/>
    <property type="match status" value="1"/>
</dbReference>